<name>A0A815W8Y3_9BILA</name>
<accession>A0A815W8Y3</accession>
<dbReference type="Proteomes" id="UP000663891">
    <property type="component" value="Unassembled WGS sequence"/>
</dbReference>
<sequence length="21" mass="2230">MPKSKEFIDSDSASDQESGAT</sequence>
<evidence type="ECO:0000256" key="1">
    <source>
        <dbReference type="SAM" id="MobiDB-lite"/>
    </source>
</evidence>
<feature type="compositionally biased region" description="Polar residues" evidence="1">
    <location>
        <begin position="11"/>
        <end position="21"/>
    </location>
</feature>
<proteinExistence type="predicted"/>
<reference evidence="2" key="1">
    <citation type="submission" date="2021-02" db="EMBL/GenBank/DDBJ databases">
        <authorList>
            <person name="Nowell W R."/>
        </authorList>
    </citation>
    <scope>NUCLEOTIDE SEQUENCE</scope>
</reference>
<protein>
    <submittedName>
        <fullName evidence="2">Uncharacterized protein</fullName>
    </submittedName>
</protein>
<feature type="non-terminal residue" evidence="2">
    <location>
        <position position="21"/>
    </location>
</feature>
<comment type="caution">
    <text evidence="2">The sequence shown here is derived from an EMBL/GenBank/DDBJ whole genome shotgun (WGS) entry which is preliminary data.</text>
</comment>
<feature type="region of interest" description="Disordered" evidence="1">
    <location>
        <begin position="1"/>
        <end position="21"/>
    </location>
</feature>
<dbReference type="AlphaFoldDB" id="A0A815W8Y3"/>
<evidence type="ECO:0000313" key="2">
    <source>
        <dbReference type="EMBL" id="CAF1541826.1"/>
    </source>
</evidence>
<gene>
    <name evidence="2" type="ORF">VCS650_LOCUS44035</name>
</gene>
<organism evidence="2 3">
    <name type="scientific">Adineta steineri</name>
    <dbReference type="NCBI Taxonomy" id="433720"/>
    <lineage>
        <taxon>Eukaryota</taxon>
        <taxon>Metazoa</taxon>
        <taxon>Spiralia</taxon>
        <taxon>Gnathifera</taxon>
        <taxon>Rotifera</taxon>
        <taxon>Eurotatoria</taxon>
        <taxon>Bdelloidea</taxon>
        <taxon>Adinetida</taxon>
        <taxon>Adinetidae</taxon>
        <taxon>Adineta</taxon>
    </lineage>
</organism>
<evidence type="ECO:0000313" key="3">
    <source>
        <dbReference type="Proteomes" id="UP000663891"/>
    </source>
</evidence>
<dbReference type="EMBL" id="CAJNON010007444">
    <property type="protein sequence ID" value="CAF1541826.1"/>
    <property type="molecule type" value="Genomic_DNA"/>
</dbReference>